<evidence type="ECO:0000256" key="4">
    <source>
        <dbReference type="ARBA" id="ARBA00023136"/>
    </source>
</evidence>
<comment type="caution">
    <text evidence="6">The sequence shown here is derived from an EMBL/GenBank/DDBJ whole genome shotgun (WGS) entry which is preliminary data.</text>
</comment>
<dbReference type="Gene3D" id="1.20.120.550">
    <property type="entry name" value="Membrane associated eicosanoid/glutathione metabolism-like domain"/>
    <property type="match status" value="1"/>
</dbReference>
<dbReference type="PANTHER" id="PTHR10250:SF26">
    <property type="entry name" value="GLUTATHIONE S-TRANSFERASE 3, MITOCHONDRIAL"/>
    <property type="match status" value="1"/>
</dbReference>
<evidence type="ECO:0000256" key="3">
    <source>
        <dbReference type="ARBA" id="ARBA00022989"/>
    </source>
</evidence>
<keyword evidence="2 5" id="KW-0812">Transmembrane</keyword>
<dbReference type="InterPro" id="IPR001129">
    <property type="entry name" value="Membr-assoc_MAPEG"/>
</dbReference>
<dbReference type="PANTHER" id="PTHR10250">
    <property type="entry name" value="MICROSOMAL GLUTATHIONE S-TRANSFERASE"/>
    <property type="match status" value="1"/>
</dbReference>
<proteinExistence type="predicted"/>
<gene>
    <name evidence="6" type="ORF">QBC35DRAFT_294285</name>
</gene>
<dbReference type="Proteomes" id="UP001302126">
    <property type="component" value="Unassembled WGS sequence"/>
</dbReference>
<dbReference type="GO" id="GO:0004364">
    <property type="term" value="F:glutathione transferase activity"/>
    <property type="evidence" value="ECO:0007669"/>
    <property type="project" value="TreeGrafter"/>
</dbReference>
<accession>A0AAN6X2E8</accession>
<evidence type="ECO:0008006" key="8">
    <source>
        <dbReference type="Google" id="ProtNLM"/>
    </source>
</evidence>
<dbReference type="GO" id="GO:0004602">
    <property type="term" value="F:glutathione peroxidase activity"/>
    <property type="evidence" value="ECO:0007669"/>
    <property type="project" value="TreeGrafter"/>
</dbReference>
<organism evidence="6 7">
    <name type="scientific">Podospora australis</name>
    <dbReference type="NCBI Taxonomy" id="1536484"/>
    <lineage>
        <taxon>Eukaryota</taxon>
        <taxon>Fungi</taxon>
        <taxon>Dikarya</taxon>
        <taxon>Ascomycota</taxon>
        <taxon>Pezizomycotina</taxon>
        <taxon>Sordariomycetes</taxon>
        <taxon>Sordariomycetidae</taxon>
        <taxon>Sordariales</taxon>
        <taxon>Podosporaceae</taxon>
        <taxon>Podospora</taxon>
    </lineage>
</organism>
<reference evidence="6" key="2">
    <citation type="submission" date="2023-05" db="EMBL/GenBank/DDBJ databases">
        <authorList>
            <consortium name="Lawrence Berkeley National Laboratory"/>
            <person name="Steindorff A."/>
            <person name="Hensen N."/>
            <person name="Bonometti L."/>
            <person name="Westerberg I."/>
            <person name="Brannstrom I.O."/>
            <person name="Guillou S."/>
            <person name="Cros-Aarteil S."/>
            <person name="Calhoun S."/>
            <person name="Haridas S."/>
            <person name="Kuo A."/>
            <person name="Mondo S."/>
            <person name="Pangilinan J."/>
            <person name="Riley R."/>
            <person name="Labutti K."/>
            <person name="Andreopoulos B."/>
            <person name="Lipzen A."/>
            <person name="Chen C."/>
            <person name="Yanf M."/>
            <person name="Daum C."/>
            <person name="Ng V."/>
            <person name="Clum A."/>
            <person name="Ohm R."/>
            <person name="Martin F."/>
            <person name="Silar P."/>
            <person name="Natvig D."/>
            <person name="Lalanne C."/>
            <person name="Gautier V."/>
            <person name="Ament-Velasquez S.L."/>
            <person name="Kruys A."/>
            <person name="Hutchinson M.I."/>
            <person name="Powell A.J."/>
            <person name="Barry K."/>
            <person name="Miller A.N."/>
            <person name="Grigoriev I.V."/>
            <person name="Debuchy R."/>
            <person name="Gladieux P."/>
            <person name="Thoren M.H."/>
            <person name="Johannesson H."/>
        </authorList>
    </citation>
    <scope>NUCLEOTIDE SEQUENCE</scope>
    <source>
        <strain evidence="6">PSN309</strain>
    </source>
</reference>
<dbReference type="AlphaFoldDB" id="A0AAN6X2E8"/>
<dbReference type="GO" id="GO:0016020">
    <property type="term" value="C:membrane"/>
    <property type="evidence" value="ECO:0007669"/>
    <property type="project" value="UniProtKB-SubCell"/>
</dbReference>
<dbReference type="InterPro" id="IPR023352">
    <property type="entry name" value="MAPEG-like_dom_sf"/>
</dbReference>
<dbReference type="SUPFAM" id="SSF161084">
    <property type="entry name" value="MAPEG domain-like"/>
    <property type="match status" value="1"/>
</dbReference>
<protein>
    <recommendedName>
        <fullName evidence="8">Microsomal glutathione S-transferase 3</fullName>
    </recommendedName>
</protein>
<dbReference type="Pfam" id="PF01124">
    <property type="entry name" value="MAPEG"/>
    <property type="match status" value="1"/>
</dbReference>
<keyword evidence="3 5" id="KW-1133">Transmembrane helix</keyword>
<evidence type="ECO:0000256" key="2">
    <source>
        <dbReference type="ARBA" id="ARBA00022692"/>
    </source>
</evidence>
<dbReference type="GO" id="GO:0005783">
    <property type="term" value="C:endoplasmic reticulum"/>
    <property type="evidence" value="ECO:0007669"/>
    <property type="project" value="TreeGrafter"/>
</dbReference>
<dbReference type="EMBL" id="MU864358">
    <property type="protein sequence ID" value="KAK4191660.1"/>
    <property type="molecule type" value="Genomic_DNA"/>
</dbReference>
<dbReference type="InterPro" id="IPR050997">
    <property type="entry name" value="MAPEG"/>
</dbReference>
<keyword evidence="4 5" id="KW-0472">Membrane</keyword>
<name>A0AAN6X2E8_9PEZI</name>
<comment type="subcellular location">
    <subcellularLocation>
        <location evidence="1">Membrane</location>
        <topology evidence="1">Multi-pass membrane protein</topology>
    </subcellularLocation>
</comment>
<sequence>MSSAITLPAEYGYVLFAASTTFFVNTLHGVLTSKARKAAGIKYPTSYASAEVAEKDHNAYLFNCAQRAHNNFTENLTPFLGALLISGLKYPTQAAMLGFTWSAARVLFAVGYTTKGPSGRMVGSIAGSLVDIMLKVTAAYTALGYAMNW</sequence>
<dbReference type="GO" id="GO:0005635">
    <property type="term" value="C:nuclear envelope"/>
    <property type="evidence" value="ECO:0007669"/>
    <property type="project" value="TreeGrafter"/>
</dbReference>
<reference evidence="6" key="1">
    <citation type="journal article" date="2023" name="Mol. Phylogenet. Evol.">
        <title>Genome-scale phylogeny and comparative genomics of the fungal order Sordariales.</title>
        <authorList>
            <person name="Hensen N."/>
            <person name="Bonometti L."/>
            <person name="Westerberg I."/>
            <person name="Brannstrom I.O."/>
            <person name="Guillou S."/>
            <person name="Cros-Aarteil S."/>
            <person name="Calhoun S."/>
            <person name="Haridas S."/>
            <person name="Kuo A."/>
            <person name="Mondo S."/>
            <person name="Pangilinan J."/>
            <person name="Riley R."/>
            <person name="LaButti K."/>
            <person name="Andreopoulos B."/>
            <person name="Lipzen A."/>
            <person name="Chen C."/>
            <person name="Yan M."/>
            <person name="Daum C."/>
            <person name="Ng V."/>
            <person name="Clum A."/>
            <person name="Steindorff A."/>
            <person name="Ohm R.A."/>
            <person name="Martin F."/>
            <person name="Silar P."/>
            <person name="Natvig D.O."/>
            <person name="Lalanne C."/>
            <person name="Gautier V."/>
            <person name="Ament-Velasquez S.L."/>
            <person name="Kruys A."/>
            <person name="Hutchinson M.I."/>
            <person name="Powell A.J."/>
            <person name="Barry K."/>
            <person name="Miller A.N."/>
            <person name="Grigoriev I.V."/>
            <person name="Debuchy R."/>
            <person name="Gladieux P."/>
            <person name="Hiltunen Thoren M."/>
            <person name="Johannesson H."/>
        </authorList>
    </citation>
    <scope>NUCLEOTIDE SEQUENCE</scope>
    <source>
        <strain evidence="6">PSN309</strain>
    </source>
</reference>
<feature type="transmembrane region" description="Helical" evidence="5">
    <location>
        <begin position="12"/>
        <end position="31"/>
    </location>
</feature>
<evidence type="ECO:0000256" key="5">
    <source>
        <dbReference type="SAM" id="Phobius"/>
    </source>
</evidence>
<evidence type="ECO:0000313" key="6">
    <source>
        <dbReference type="EMBL" id="KAK4191660.1"/>
    </source>
</evidence>
<evidence type="ECO:0000256" key="1">
    <source>
        <dbReference type="ARBA" id="ARBA00004141"/>
    </source>
</evidence>
<evidence type="ECO:0000313" key="7">
    <source>
        <dbReference type="Proteomes" id="UP001302126"/>
    </source>
</evidence>
<keyword evidence="7" id="KW-1185">Reference proteome</keyword>